<protein>
    <submittedName>
        <fullName evidence="2">Uncharacterized protein</fullName>
    </submittedName>
</protein>
<accession>A0ABD2Z2S7</accession>
<dbReference type="AlphaFoldDB" id="A0ABD2Z2S7"/>
<dbReference type="Proteomes" id="UP001630127">
    <property type="component" value="Unassembled WGS sequence"/>
</dbReference>
<dbReference type="EMBL" id="JBJUIK010000011">
    <property type="protein sequence ID" value="KAL3513794.1"/>
    <property type="molecule type" value="Genomic_DNA"/>
</dbReference>
<sequence length="180" mass="21043">MFTTNCSDLAEKHDEVFRGMQYAQQHYRMELGPSQRQDNMPQGFLKLHVQQMRTRHQRGGQESRHVKVGDTVCWNYRHSFSDITRLCVSSAFFMNDPADRPPSECIVCDNKANNNDEENEDNDLEDDGDHENEDEVLVEEKDDEKAHNTRRKPKRQVDEDNKTSRWCRKYGCSSAPNSET</sequence>
<evidence type="ECO:0000256" key="1">
    <source>
        <dbReference type="SAM" id="MobiDB-lite"/>
    </source>
</evidence>
<organism evidence="2 3">
    <name type="scientific">Cinchona calisaya</name>
    <dbReference type="NCBI Taxonomy" id="153742"/>
    <lineage>
        <taxon>Eukaryota</taxon>
        <taxon>Viridiplantae</taxon>
        <taxon>Streptophyta</taxon>
        <taxon>Embryophyta</taxon>
        <taxon>Tracheophyta</taxon>
        <taxon>Spermatophyta</taxon>
        <taxon>Magnoliopsida</taxon>
        <taxon>eudicotyledons</taxon>
        <taxon>Gunneridae</taxon>
        <taxon>Pentapetalae</taxon>
        <taxon>asterids</taxon>
        <taxon>lamiids</taxon>
        <taxon>Gentianales</taxon>
        <taxon>Rubiaceae</taxon>
        <taxon>Cinchonoideae</taxon>
        <taxon>Cinchoneae</taxon>
        <taxon>Cinchona</taxon>
    </lineage>
</organism>
<reference evidence="2 3" key="1">
    <citation type="submission" date="2024-11" db="EMBL/GenBank/DDBJ databases">
        <title>A near-complete genome assembly of Cinchona calisaya.</title>
        <authorList>
            <person name="Lian D.C."/>
            <person name="Zhao X.W."/>
            <person name="Wei L."/>
        </authorList>
    </citation>
    <scope>NUCLEOTIDE SEQUENCE [LARGE SCALE GENOMIC DNA]</scope>
    <source>
        <tissue evidence="2">Nenye</tissue>
    </source>
</reference>
<proteinExistence type="predicted"/>
<evidence type="ECO:0000313" key="3">
    <source>
        <dbReference type="Proteomes" id="UP001630127"/>
    </source>
</evidence>
<evidence type="ECO:0000313" key="2">
    <source>
        <dbReference type="EMBL" id="KAL3513794.1"/>
    </source>
</evidence>
<keyword evidence="3" id="KW-1185">Reference proteome</keyword>
<name>A0ABD2Z2S7_9GENT</name>
<feature type="region of interest" description="Disordered" evidence="1">
    <location>
        <begin position="109"/>
        <end position="180"/>
    </location>
</feature>
<gene>
    <name evidence="2" type="ORF">ACH5RR_026511</name>
</gene>
<feature type="compositionally biased region" description="Acidic residues" evidence="1">
    <location>
        <begin position="115"/>
        <end position="142"/>
    </location>
</feature>
<comment type="caution">
    <text evidence="2">The sequence shown here is derived from an EMBL/GenBank/DDBJ whole genome shotgun (WGS) entry which is preliminary data.</text>
</comment>